<dbReference type="GO" id="GO:0004674">
    <property type="term" value="F:protein serine/threonine kinase activity"/>
    <property type="evidence" value="ECO:0007669"/>
    <property type="project" value="UniProtKB-KW"/>
</dbReference>
<keyword evidence="6" id="KW-0067">ATP-binding</keyword>
<dbReference type="EMBL" id="CP011509">
    <property type="protein sequence ID" value="AKJ01845.1"/>
    <property type="molecule type" value="Genomic_DNA"/>
</dbReference>
<dbReference type="PROSITE" id="PS50011">
    <property type="entry name" value="PROTEIN_KINASE_DOM"/>
    <property type="match status" value="1"/>
</dbReference>
<dbReference type="Pfam" id="PF00069">
    <property type="entry name" value="Pkinase"/>
    <property type="match status" value="1"/>
</dbReference>
<protein>
    <recommendedName>
        <fullName evidence="1">non-specific serine/threonine protein kinase</fullName>
        <ecNumber evidence="1">2.7.11.1</ecNumber>
    </recommendedName>
</protein>
<evidence type="ECO:0000313" key="12">
    <source>
        <dbReference type="Proteomes" id="UP000035579"/>
    </source>
</evidence>
<evidence type="ECO:0000313" key="13">
    <source>
        <dbReference type="Proteomes" id="UP000256345"/>
    </source>
</evidence>
<reference evidence="11 13" key="2">
    <citation type="submission" date="2018-08" db="EMBL/GenBank/DDBJ databases">
        <title>Genomic Encyclopedia of Archaeal and Bacterial Type Strains, Phase II (KMG-II): from individual species to whole genera.</title>
        <authorList>
            <person name="Goeker M."/>
        </authorList>
    </citation>
    <scope>NUCLEOTIDE SEQUENCE [LARGE SCALE GENOMIC DNA]</scope>
    <source>
        <strain evidence="11 13">DSM 2261</strain>
    </source>
</reference>
<dbReference type="EMBL" id="QUMU01000003">
    <property type="protein sequence ID" value="REG34652.1"/>
    <property type="molecule type" value="Genomic_DNA"/>
</dbReference>
<evidence type="ECO:0000313" key="11">
    <source>
        <dbReference type="EMBL" id="REG34652.1"/>
    </source>
</evidence>
<organism evidence="10 12">
    <name type="scientific">Archangium gephyra</name>
    <dbReference type="NCBI Taxonomy" id="48"/>
    <lineage>
        <taxon>Bacteria</taxon>
        <taxon>Pseudomonadati</taxon>
        <taxon>Myxococcota</taxon>
        <taxon>Myxococcia</taxon>
        <taxon>Myxococcales</taxon>
        <taxon>Cystobacterineae</taxon>
        <taxon>Archangiaceae</taxon>
        <taxon>Archangium</taxon>
    </lineage>
</organism>
<accession>A0AAC8TDD4</accession>
<dbReference type="RefSeq" id="WP_053066463.1">
    <property type="nucleotide sequence ID" value="NZ_CP011509.1"/>
</dbReference>
<dbReference type="InterPro" id="IPR053235">
    <property type="entry name" value="Ser_Thr_kinase"/>
</dbReference>
<dbReference type="SUPFAM" id="SSF56112">
    <property type="entry name" value="Protein kinase-like (PK-like)"/>
    <property type="match status" value="1"/>
</dbReference>
<dbReference type="Gene3D" id="1.10.510.10">
    <property type="entry name" value="Transferase(Phosphotransferase) domain 1"/>
    <property type="match status" value="1"/>
</dbReference>
<comment type="catalytic activity">
    <reaction evidence="8">
        <text>L-seryl-[protein] + ATP = O-phospho-L-seryl-[protein] + ADP + H(+)</text>
        <dbReference type="Rhea" id="RHEA:17989"/>
        <dbReference type="Rhea" id="RHEA-COMP:9863"/>
        <dbReference type="Rhea" id="RHEA-COMP:11604"/>
        <dbReference type="ChEBI" id="CHEBI:15378"/>
        <dbReference type="ChEBI" id="CHEBI:29999"/>
        <dbReference type="ChEBI" id="CHEBI:30616"/>
        <dbReference type="ChEBI" id="CHEBI:83421"/>
        <dbReference type="ChEBI" id="CHEBI:456216"/>
        <dbReference type="EC" id="2.7.11.1"/>
    </reaction>
</comment>
<keyword evidence="3" id="KW-0808">Transferase</keyword>
<evidence type="ECO:0000256" key="1">
    <source>
        <dbReference type="ARBA" id="ARBA00012513"/>
    </source>
</evidence>
<evidence type="ECO:0000256" key="5">
    <source>
        <dbReference type="ARBA" id="ARBA00022777"/>
    </source>
</evidence>
<evidence type="ECO:0000256" key="4">
    <source>
        <dbReference type="ARBA" id="ARBA00022741"/>
    </source>
</evidence>
<evidence type="ECO:0000313" key="10">
    <source>
        <dbReference type="EMBL" id="AKJ01845.1"/>
    </source>
</evidence>
<sequence length="386" mass="42184">MSDADSRKHGPSERKRPVLFSHGDTGYLRLRKLTNGPGEQKRFLGLPRTGDKDGPLVEVAMVGASADWTSHARLEDAAALGVLLSHPAIPRTHGLFQHQGARYLVTEYVSGISLNMAGHYGCVRGRQLSEAFTLYVASVVADVLSYVHTLTDAAGRPLGVIHRAVDPYNIIVKHDGTVMLANFMSACSLLPGRAPVIPFIVQGEIDFAAPERLWPTPEGGVDARSDLFSLGMVMLEMITGLQLYGSDEVEQAAAKLPPGHPGYDGEVPWVSEVRSWTTVEQMARRAAAFRSEHIDHLMRKVSGPVRLIIHKLLRRGPSERYATAAALKGDLDACLGVLDRPYGAREAMEELLKARSEAMEVKEPIELIPSDEAERRAGELHQPTSH</sequence>
<keyword evidence="13" id="KW-1185">Reference proteome</keyword>
<reference evidence="10 12" key="1">
    <citation type="submission" date="2015-05" db="EMBL/GenBank/DDBJ databases">
        <title>Genome assembly of Archangium gephyra DSM 2261.</title>
        <authorList>
            <person name="Sharma G."/>
            <person name="Subramanian S."/>
        </authorList>
    </citation>
    <scope>NUCLEOTIDE SEQUENCE [LARGE SCALE GENOMIC DNA]</scope>
    <source>
        <strain evidence="10 12">DSM 2261</strain>
    </source>
</reference>
<evidence type="ECO:0000256" key="8">
    <source>
        <dbReference type="ARBA" id="ARBA00048679"/>
    </source>
</evidence>
<dbReference type="AlphaFoldDB" id="A0AAC8TDD4"/>
<feature type="domain" description="Protein kinase" evidence="9">
    <location>
        <begin position="14"/>
        <end position="335"/>
    </location>
</feature>
<evidence type="ECO:0000256" key="7">
    <source>
        <dbReference type="ARBA" id="ARBA00047899"/>
    </source>
</evidence>
<evidence type="ECO:0000256" key="6">
    <source>
        <dbReference type="ARBA" id="ARBA00022840"/>
    </source>
</evidence>
<evidence type="ECO:0000256" key="2">
    <source>
        <dbReference type="ARBA" id="ARBA00022527"/>
    </source>
</evidence>
<keyword evidence="2 10" id="KW-0723">Serine/threonine-protein kinase</keyword>
<dbReference type="GO" id="GO:0005524">
    <property type="term" value="F:ATP binding"/>
    <property type="evidence" value="ECO:0007669"/>
    <property type="project" value="UniProtKB-KW"/>
</dbReference>
<dbReference type="InterPro" id="IPR011009">
    <property type="entry name" value="Kinase-like_dom_sf"/>
</dbReference>
<dbReference type="Proteomes" id="UP000035579">
    <property type="component" value="Chromosome"/>
</dbReference>
<proteinExistence type="predicted"/>
<dbReference type="SMART" id="SM00220">
    <property type="entry name" value="S_TKc"/>
    <property type="match status" value="1"/>
</dbReference>
<dbReference type="GO" id="GO:0005737">
    <property type="term" value="C:cytoplasm"/>
    <property type="evidence" value="ECO:0007669"/>
    <property type="project" value="TreeGrafter"/>
</dbReference>
<dbReference type="PANTHER" id="PTHR24361">
    <property type="entry name" value="MITOGEN-ACTIVATED KINASE KINASE KINASE"/>
    <property type="match status" value="1"/>
</dbReference>
<evidence type="ECO:0000256" key="3">
    <source>
        <dbReference type="ARBA" id="ARBA00022679"/>
    </source>
</evidence>
<gene>
    <name evidence="10" type="ORF">AA314_03471</name>
    <name evidence="11" type="ORF">ATI61_103559</name>
</gene>
<keyword evidence="4" id="KW-0547">Nucleotide-binding</keyword>
<dbReference type="InterPro" id="IPR000719">
    <property type="entry name" value="Prot_kinase_dom"/>
</dbReference>
<dbReference type="PANTHER" id="PTHR24361:SF433">
    <property type="entry name" value="PROTEIN KINASE DOMAIN-CONTAINING PROTEIN"/>
    <property type="match status" value="1"/>
</dbReference>
<dbReference type="KEGG" id="age:AA314_03471"/>
<dbReference type="Proteomes" id="UP000256345">
    <property type="component" value="Unassembled WGS sequence"/>
</dbReference>
<keyword evidence="5 10" id="KW-0418">Kinase</keyword>
<name>A0AAC8TDD4_9BACT</name>
<dbReference type="EC" id="2.7.11.1" evidence="1"/>
<evidence type="ECO:0000259" key="9">
    <source>
        <dbReference type="PROSITE" id="PS50011"/>
    </source>
</evidence>
<comment type="catalytic activity">
    <reaction evidence="7">
        <text>L-threonyl-[protein] + ATP = O-phospho-L-threonyl-[protein] + ADP + H(+)</text>
        <dbReference type="Rhea" id="RHEA:46608"/>
        <dbReference type="Rhea" id="RHEA-COMP:11060"/>
        <dbReference type="Rhea" id="RHEA-COMP:11605"/>
        <dbReference type="ChEBI" id="CHEBI:15378"/>
        <dbReference type="ChEBI" id="CHEBI:30013"/>
        <dbReference type="ChEBI" id="CHEBI:30616"/>
        <dbReference type="ChEBI" id="CHEBI:61977"/>
        <dbReference type="ChEBI" id="CHEBI:456216"/>
        <dbReference type="EC" id="2.7.11.1"/>
    </reaction>
</comment>